<dbReference type="InterPro" id="IPR036465">
    <property type="entry name" value="vWFA_dom_sf"/>
</dbReference>
<dbReference type="InterPro" id="IPR052079">
    <property type="entry name" value="E3_ligase/Copine_domain"/>
</dbReference>
<dbReference type="PANTHER" id="PTHR45751">
    <property type="entry name" value="COPINE FAMILY PROTEIN 1"/>
    <property type="match status" value="1"/>
</dbReference>
<feature type="domain" description="VWFA" evidence="2">
    <location>
        <begin position="103"/>
        <end position="297"/>
    </location>
</feature>
<evidence type="ECO:0000259" key="2">
    <source>
        <dbReference type="SMART" id="SM00327"/>
    </source>
</evidence>
<accession>A0ABM1EYS7</accession>
<dbReference type="SMART" id="SM00327">
    <property type="entry name" value="VWA"/>
    <property type="match status" value="1"/>
</dbReference>
<evidence type="ECO:0000256" key="1">
    <source>
        <dbReference type="SAM" id="Phobius"/>
    </source>
</evidence>
<reference evidence="4" key="1">
    <citation type="submission" date="2025-08" db="UniProtKB">
        <authorList>
            <consortium name="RefSeq"/>
        </authorList>
    </citation>
    <scope>IDENTIFICATION</scope>
</reference>
<keyword evidence="3" id="KW-1185">Reference proteome</keyword>
<feature type="transmembrane region" description="Helical" evidence="1">
    <location>
        <begin position="13"/>
        <end position="31"/>
    </location>
</feature>
<evidence type="ECO:0000313" key="4">
    <source>
        <dbReference type="RefSeq" id="XP_014677348.1"/>
    </source>
</evidence>
<dbReference type="Pfam" id="PF07002">
    <property type="entry name" value="Copine"/>
    <property type="match status" value="1"/>
</dbReference>
<keyword evidence="1" id="KW-0472">Membrane</keyword>
<dbReference type="InterPro" id="IPR002035">
    <property type="entry name" value="VWF_A"/>
</dbReference>
<keyword evidence="1" id="KW-1133">Transmembrane helix</keyword>
<dbReference type="InterPro" id="IPR010734">
    <property type="entry name" value="Copine_C"/>
</dbReference>
<organism evidence="3 4">
    <name type="scientific">Priapulus caudatus</name>
    <name type="common">Priapulid worm</name>
    <dbReference type="NCBI Taxonomy" id="37621"/>
    <lineage>
        <taxon>Eukaryota</taxon>
        <taxon>Metazoa</taxon>
        <taxon>Ecdysozoa</taxon>
        <taxon>Scalidophora</taxon>
        <taxon>Priapulida</taxon>
        <taxon>Priapulimorpha</taxon>
        <taxon>Priapulimorphida</taxon>
        <taxon>Priapulidae</taxon>
        <taxon>Priapulus</taxon>
    </lineage>
</organism>
<keyword evidence="1" id="KW-0812">Transmembrane</keyword>
<sequence>MEYPWQWPWLHDLTALACFSVAMCIAINMLATYAPKPEKEGEIVALKRAAYHTASCLQYQQQQSLLSMLGLRPDSVSIFRPISDHFSTLSEVSAAIQRAGLDRCNLIIGIDFTASNEWQGRTTFGGQSLHATHPTKRLFNPYQKVIAIVGETLEPFADDKKLIPTFGFGDVATRDRDVFTFHNDGSPSEGVYDVLQSYNRIVRDVVLSGPTSFAPLIRRAINIVKITGRYHILVVVADGQMAVESPTMQAIVDASAHALSIIMVGVGDGPWEVMEEFDDQLPERRFDNFQFVNFHQMTRKVKNPEASFALHALMEIPAQYKTIRSLGYLDVAADSDDSGAAGGAIYGEKS</sequence>
<gene>
    <name evidence="4" type="primary">LOC106817195</name>
</gene>
<dbReference type="SUPFAM" id="SSF53300">
    <property type="entry name" value="vWA-like"/>
    <property type="match status" value="1"/>
</dbReference>
<dbReference type="GeneID" id="106817195"/>
<dbReference type="RefSeq" id="XP_014677348.1">
    <property type="nucleotide sequence ID" value="XM_014821862.1"/>
</dbReference>
<proteinExistence type="predicted"/>
<dbReference type="PANTHER" id="PTHR45751:SF53">
    <property type="entry name" value="VWFA DOMAIN-CONTAINING PROTEIN"/>
    <property type="match status" value="1"/>
</dbReference>
<evidence type="ECO:0000313" key="3">
    <source>
        <dbReference type="Proteomes" id="UP000695022"/>
    </source>
</evidence>
<name>A0ABM1EYS7_PRICU</name>
<protein>
    <submittedName>
        <fullName evidence="4">E3 ubiquitin-protein ligase RGLG1-like</fullName>
    </submittedName>
</protein>
<dbReference type="Proteomes" id="UP000695022">
    <property type="component" value="Unplaced"/>
</dbReference>